<name>A0A1Y0HXA7_CELCE</name>
<evidence type="ECO:0000313" key="2">
    <source>
        <dbReference type="Proteomes" id="UP000196228"/>
    </source>
</evidence>
<sequence length="120" mass="12466">MVAHQGRPGDRRTQPYGCIFTRRNRGRFSKRGCLSALPPSASGTFEVTWDTGEKSTVTGTSTSQDVAGQTVLTLTGVVVSGPFVGASFTEVVVQSNLDLLGCLAPPGVQPQSGLGTLAVL</sequence>
<reference evidence="1 2" key="1">
    <citation type="submission" date="2017-05" db="EMBL/GenBank/DDBJ databases">
        <authorList>
            <person name="Song R."/>
            <person name="Chenine A.L."/>
            <person name="Ruprecht R.M."/>
        </authorList>
    </citation>
    <scope>NUCLEOTIDE SEQUENCE [LARGE SCALE GENOMIC DNA]</scope>
    <source>
        <strain evidence="1 2">PSBB019</strain>
    </source>
</reference>
<protein>
    <submittedName>
        <fullName evidence="1">Uncharacterized protein</fullName>
    </submittedName>
</protein>
<dbReference type="KEGG" id="cceu:CBR64_10075"/>
<evidence type="ECO:0000313" key="1">
    <source>
        <dbReference type="EMBL" id="ARU51783.1"/>
    </source>
</evidence>
<dbReference type="AlphaFoldDB" id="A0A1Y0HXA7"/>
<accession>A0A1Y0HXA7</accession>
<dbReference type="Proteomes" id="UP000196228">
    <property type="component" value="Chromosome"/>
</dbReference>
<organism evidence="1 2">
    <name type="scientific">Cellulosimicrobium cellulans</name>
    <name type="common">Arthrobacter luteus</name>
    <dbReference type="NCBI Taxonomy" id="1710"/>
    <lineage>
        <taxon>Bacteria</taxon>
        <taxon>Bacillati</taxon>
        <taxon>Actinomycetota</taxon>
        <taxon>Actinomycetes</taxon>
        <taxon>Micrococcales</taxon>
        <taxon>Promicromonosporaceae</taxon>
        <taxon>Cellulosimicrobium</taxon>
    </lineage>
</organism>
<gene>
    <name evidence="1" type="ORF">CBR64_10075</name>
</gene>
<proteinExistence type="predicted"/>
<dbReference type="EMBL" id="CP021383">
    <property type="protein sequence ID" value="ARU51783.1"/>
    <property type="molecule type" value="Genomic_DNA"/>
</dbReference>
<dbReference type="RefSeq" id="WP_087470803.1">
    <property type="nucleotide sequence ID" value="NZ_CP021383.1"/>
</dbReference>
<dbReference type="OrthoDB" id="3690812at2"/>